<keyword evidence="1" id="KW-0812">Transmembrane</keyword>
<evidence type="ECO:0000256" key="1">
    <source>
        <dbReference type="SAM" id="Phobius"/>
    </source>
</evidence>
<gene>
    <name evidence="2" type="ORF">OPV09_14945</name>
</gene>
<evidence type="ECO:0008006" key="4">
    <source>
        <dbReference type="Google" id="ProtNLM"/>
    </source>
</evidence>
<keyword evidence="3" id="KW-1185">Reference proteome</keyword>
<feature type="transmembrane region" description="Helical" evidence="1">
    <location>
        <begin position="100"/>
        <end position="119"/>
    </location>
</feature>
<feature type="transmembrane region" description="Helical" evidence="1">
    <location>
        <begin position="285"/>
        <end position="306"/>
    </location>
</feature>
<keyword evidence="1" id="KW-1133">Transmembrane helix</keyword>
<sequence>MQATQLSVSDLNNPGVSWGAVLAGAAAAAALSFILLILGVGLGLSSVSPWSFNATAIGVSTIAWLAFMQLAASGIGGYMAGRLRVKWSAIHTDEVHFRDTAHGLLAWAVATLITVAVMAGGTRAVLSGAIDAGSGVAAAVSPAAAAGAGAAGAAGANAGEGGGANPLDYFSDMLLRAPAAPATAAATAAATTTGTLAAPSANASTADQRMETGRIFATSLSTGSLAADDRAYLGQVVASRTGLTQAEAEARVDAVYGRAAKAAADAKARAQQAADTARKAGAHTALWMFVALLLGAFVASLAATFGGRQRDHERVLRHVTI</sequence>
<proteinExistence type="predicted"/>
<feature type="transmembrane region" description="Helical" evidence="1">
    <location>
        <begin position="56"/>
        <end position="80"/>
    </location>
</feature>
<keyword evidence="1" id="KW-0472">Membrane</keyword>
<organism evidence="2 3">
    <name type="scientific">Janthinobacterium aestuarii</name>
    <dbReference type="NCBI Taxonomy" id="2985511"/>
    <lineage>
        <taxon>Bacteria</taxon>
        <taxon>Pseudomonadati</taxon>
        <taxon>Pseudomonadota</taxon>
        <taxon>Betaproteobacteria</taxon>
        <taxon>Burkholderiales</taxon>
        <taxon>Oxalobacteraceae</taxon>
        <taxon>Janthinobacterium</taxon>
    </lineage>
</organism>
<feature type="transmembrane region" description="Helical" evidence="1">
    <location>
        <begin position="20"/>
        <end position="44"/>
    </location>
</feature>
<evidence type="ECO:0000313" key="2">
    <source>
        <dbReference type="EMBL" id="WWO44018.1"/>
    </source>
</evidence>
<dbReference type="RefSeq" id="WP_338678613.1">
    <property type="nucleotide sequence ID" value="NZ_CP142523.1"/>
</dbReference>
<dbReference type="EMBL" id="CP142523">
    <property type="protein sequence ID" value="WWO44018.1"/>
    <property type="molecule type" value="Genomic_DNA"/>
</dbReference>
<dbReference type="Proteomes" id="UP001373909">
    <property type="component" value="Chromosome"/>
</dbReference>
<name>A0ABZ2GFE5_9BURK</name>
<accession>A0ABZ2GFE5</accession>
<reference evidence="2 3" key="1">
    <citation type="submission" date="2024-01" db="EMBL/GenBank/DDBJ databases">
        <title>Draft genome sequences of nine bacterial species from freshwater ponds near Washington, DC.</title>
        <authorList>
            <person name="Pavloudi C."/>
            <person name="Oliver L."/>
            <person name="Slattery K."/>
            <person name="Lissner G."/>
            <person name="Saw J.H."/>
        </authorList>
    </citation>
    <scope>NUCLEOTIDE SEQUENCE [LARGE SCALE GENOMIC DNA]</scope>
    <source>
        <strain evidence="3">TB1-E2</strain>
    </source>
</reference>
<evidence type="ECO:0000313" key="3">
    <source>
        <dbReference type="Proteomes" id="UP001373909"/>
    </source>
</evidence>
<protein>
    <recommendedName>
        <fullName evidence="4">Transmembrane protein</fullName>
    </recommendedName>
</protein>